<proteinExistence type="predicted"/>
<dbReference type="AlphaFoldDB" id="A0AAQ3L8I7"/>
<keyword evidence="2" id="KW-1185">Reference proteome</keyword>
<dbReference type="Proteomes" id="UP001304300">
    <property type="component" value="Chromosome"/>
</dbReference>
<name>A0AAQ3L8I7_9BACT</name>
<sequence>MIATFSVFFLVAFLTRAENVSESEAEEVSYWEKAKKTLDEIKTGDRDITEDTKNWVIDDVKRIGDWQYRVIKVKASDPDAIEKELNALGEERWECFFVERVDEHLMFYFKKSKISYLHKVSQGSLGKLIGDGDK</sequence>
<gene>
    <name evidence="1" type="ORF">RZN69_13520</name>
</gene>
<evidence type="ECO:0000313" key="1">
    <source>
        <dbReference type="EMBL" id="WOO39637.1"/>
    </source>
</evidence>
<reference evidence="1 2" key="1">
    <citation type="submission" date="2023-10" db="EMBL/GenBank/DDBJ databases">
        <title>Rubellicoccus peritrichatus gen. nov., sp. nov., isolated from an algae of coral reef tank.</title>
        <authorList>
            <person name="Luo J."/>
        </authorList>
    </citation>
    <scope>NUCLEOTIDE SEQUENCE [LARGE SCALE GENOMIC DNA]</scope>
    <source>
        <strain evidence="1 2">CR14</strain>
    </source>
</reference>
<evidence type="ECO:0000313" key="2">
    <source>
        <dbReference type="Proteomes" id="UP001304300"/>
    </source>
</evidence>
<accession>A0AAQ3L8I7</accession>
<dbReference type="EMBL" id="CP136920">
    <property type="protein sequence ID" value="WOO39637.1"/>
    <property type="molecule type" value="Genomic_DNA"/>
</dbReference>
<protein>
    <submittedName>
        <fullName evidence="1">Uncharacterized protein</fullName>
    </submittedName>
</protein>
<dbReference type="RefSeq" id="WP_317831605.1">
    <property type="nucleotide sequence ID" value="NZ_CP136920.1"/>
</dbReference>
<organism evidence="1 2">
    <name type="scientific">Rubellicoccus peritrichatus</name>
    <dbReference type="NCBI Taxonomy" id="3080537"/>
    <lineage>
        <taxon>Bacteria</taxon>
        <taxon>Pseudomonadati</taxon>
        <taxon>Verrucomicrobiota</taxon>
        <taxon>Opitutia</taxon>
        <taxon>Puniceicoccales</taxon>
        <taxon>Cerasicoccaceae</taxon>
        <taxon>Rubellicoccus</taxon>
    </lineage>
</organism>
<dbReference type="KEGG" id="puo:RZN69_13520"/>